<dbReference type="PANTHER" id="PTHR43236">
    <property type="entry name" value="ANTITOXIN HIGA1"/>
    <property type="match status" value="1"/>
</dbReference>
<feature type="domain" description="IrrE N-terminal-like" evidence="1">
    <location>
        <begin position="25"/>
        <end position="118"/>
    </location>
</feature>
<evidence type="ECO:0000259" key="1">
    <source>
        <dbReference type="Pfam" id="PF06114"/>
    </source>
</evidence>
<reference evidence="2" key="1">
    <citation type="submission" date="2022-10" db="EMBL/GenBank/DDBJ databases">
        <authorList>
            <person name="Aires J."/>
            <person name="Mesa V."/>
        </authorList>
    </citation>
    <scope>NUCLEOTIDE SEQUENCE</scope>
    <source>
        <strain evidence="2">Clostridium neonatale JD116</strain>
    </source>
</reference>
<name>A0AAD2DFA3_9CLOT</name>
<dbReference type="Pfam" id="PF06114">
    <property type="entry name" value="Peptidase_M78"/>
    <property type="match status" value="1"/>
</dbReference>
<accession>A0AAD2DFA3</accession>
<dbReference type="EMBL" id="CAMTCP010000228">
    <property type="protein sequence ID" value="CAI3601968.1"/>
    <property type="molecule type" value="Genomic_DNA"/>
</dbReference>
<dbReference type="Gene3D" id="1.10.10.2910">
    <property type="match status" value="1"/>
</dbReference>
<evidence type="ECO:0000313" key="3">
    <source>
        <dbReference type="Proteomes" id="UP001189143"/>
    </source>
</evidence>
<evidence type="ECO:0000313" key="2">
    <source>
        <dbReference type="EMBL" id="CAI3601968.1"/>
    </source>
</evidence>
<comment type="caution">
    <text evidence="2">The sequence shown here is derived from an EMBL/GenBank/DDBJ whole genome shotgun (WGS) entry which is preliminary data.</text>
</comment>
<dbReference type="InterPro" id="IPR010359">
    <property type="entry name" value="IrrE_HExxH"/>
</dbReference>
<dbReference type="Proteomes" id="UP001189143">
    <property type="component" value="Unassembled WGS sequence"/>
</dbReference>
<protein>
    <submittedName>
        <fullName evidence="2">HTH-type transcriptional regulator / antitoxin HigA</fullName>
    </submittedName>
</protein>
<gene>
    <name evidence="2" type="ORF">CNEO2_310083</name>
</gene>
<organism evidence="2 3">
    <name type="scientific">Clostridium neonatale</name>
    <dbReference type="NCBI Taxonomy" id="137838"/>
    <lineage>
        <taxon>Bacteria</taxon>
        <taxon>Bacillati</taxon>
        <taxon>Bacillota</taxon>
        <taxon>Clostridia</taxon>
        <taxon>Eubacteriales</taxon>
        <taxon>Clostridiaceae</taxon>
        <taxon>Clostridium</taxon>
    </lineage>
</organism>
<dbReference type="RefSeq" id="WP_317049387.1">
    <property type="nucleotide sequence ID" value="NZ_CAMRXC010000217.1"/>
</dbReference>
<dbReference type="AlphaFoldDB" id="A0AAD2DFA3"/>
<dbReference type="PANTHER" id="PTHR43236:SF2">
    <property type="entry name" value="BLL0069 PROTEIN"/>
    <property type="match status" value="1"/>
</dbReference>
<sequence length="147" mass="17467">MNDNIRKIVKKLIKKYHTRNPIEIAEKLGIWVYILPLGKTKGHYLYAKRKKVFFINENLSEKERLFCIAHELGHALLHSKQNVYFNNSNTFFNTHKHEIEADTFAAELILEDNIFENYEGFNLSVIAKCEQVEEKFLQYKYNVNKLN</sequence>
<proteinExistence type="predicted"/>
<dbReference type="InterPro" id="IPR052345">
    <property type="entry name" value="Rad_response_metalloprotease"/>
</dbReference>